<dbReference type="AlphaFoldDB" id="A0AAD3T4N7"/>
<proteinExistence type="predicted"/>
<comment type="caution">
    <text evidence="2">The sequence shown here is derived from an EMBL/GenBank/DDBJ whole genome shotgun (WGS) entry which is preliminary data.</text>
</comment>
<gene>
    <name evidence="2" type="ORF">Nepgr_024711</name>
</gene>
<evidence type="ECO:0000313" key="2">
    <source>
        <dbReference type="EMBL" id="GMH22868.1"/>
    </source>
</evidence>
<feature type="transmembrane region" description="Helical" evidence="1">
    <location>
        <begin position="37"/>
        <end position="59"/>
    </location>
</feature>
<evidence type="ECO:0000313" key="3">
    <source>
        <dbReference type="Proteomes" id="UP001279734"/>
    </source>
</evidence>
<keyword evidence="1" id="KW-0472">Membrane</keyword>
<name>A0AAD3T4N7_NEPGR</name>
<keyword evidence="3" id="KW-1185">Reference proteome</keyword>
<sequence length="97" mass="11003">MDWGVLFRWYGSLHRLWMSVWCHANVAQLLGLAKLRIWYAVTLAGMVLAVWWACCDMVLPVWSHAEQIGPCSPQKAGMKISVISTFDRGTCKMPCCN</sequence>
<dbReference type="EMBL" id="BSYO01000025">
    <property type="protein sequence ID" value="GMH22868.1"/>
    <property type="molecule type" value="Genomic_DNA"/>
</dbReference>
<evidence type="ECO:0000256" key="1">
    <source>
        <dbReference type="SAM" id="Phobius"/>
    </source>
</evidence>
<dbReference type="Proteomes" id="UP001279734">
    <property type="component" value="Unassembled WGS sequence"/>
</dbReference>
<accession>A0AAD3T4N7</accession>
<keyword evidence="1" id="KW-1133">Transmembrane helix</keyword>
<keyword evidence="1" id="KW-0812">Transmembrane</keyword>
<organism evidence="2 3">
    <name type="scientific">Nepenthes gracilis</name>
    <name type="common">Slender pitcher plant</name>
    <dbReference type="NCBI Taxonomy" id="150966"/>
    <lineage>
        <taxon>Eukaryota</taxon>
        <taxon>Viridiplantae</taxon>
        <taxon>Streptophyta</taxon>
        <taxon>Embryophyta</taxon>
        <taxon>Tracheophyta</taxon>
        <taxon>Spermatophyta</taxon>
        <taxon>Magnoliopsida</taxon>
        <taxon>eudicotyledons</taxon>
        <taxon>Gunneridae</taxon>
        <taxon>Pentapetalae</taxon>
        <taxon>Caryophyllales</taxon>
        <taxon>Nepenthaceae</taxon>
        <taxon>Nepenthes</taxon>
    </lineage>
</organism>
<reference evidence="2" key="1">
    <citation type="submission" date="2023-05" db="EMBL/GenBank/DDBJ databases">
        <title>Nepenthes gracilis genome sequencing.</title>
        <authorList>
            <person name="Fukushima K."/>
        </authorList>
    </citation>
    <scope>NUCLEOTIDE SEQUENCE</scope>
    <source>
        <strain evidence="2">SING2019-196</strain>
    </source>
</reference>
<protein>
    <submittedName>
        <fullName evidence="2">Uncharacterized protein</fullName>
    </submittedName>
</protein>